<accession>A0ACC0LPL6</accession>
<reference evidence="1" key="1">
    <citation type="submission" date="2022-02" db="EMBL/GenBank/DDBJ databases">
        <title>Plant Genome Project.</title>
        <authorList>
            <person name="Zhang R.-G."/>
        </authorList>
    </citation>
    <scope>NUCLEOTIDE SEQUENCE</scope>
    <source>
        <strain evidence="1">AT1</strain>
    </source>
</reference>
<evidence type="ECO:0000313" key="1">
    <source>
        <dbReference type="EMBL" id="KAI8530733.1"/>
    </source>
</evidence>
<comment type="caution">
    <text evidence="1">The sequence shown here is derived from an EMBL/GenBank/DDBJ whole genome shotgun (WGS) entry which is preliminary data.</text>
</comment>
<organism evidence="1 2">
    <name type="scientific">Rhododendron molle</name>
    <name type="common">Chinese azalea</name>
    <name type="synonym">Azalea mollis</name>
    <dbReference type="NCBI Taxonomy" id="49168"/>
    <lineage>
        <taxon>Eukaryota</taxon>
        <taxon>Viridiplantae</taxon>
        <taxon>Streptophyta</taxon>
        <taxon>Embryophyta</taxon>
        <taxon>Tracheophyta</taxon>
        <taxon>Spermatophyta</taxon>
        <taxon>Magnoliopsida</taxon>
        <taxon>eudicotyledons</taxon>
        <taxon>Gunneridae</taxon>
        <taxon>Pentapetalae</taxon>
        <taxon>asterids</taxon>
        <taxon>Ericales</taxon>
        <taxon>Ericaceae</taxon>
        <taxon>Ericoideae</taxon>
        <taxon>Rhodoreae</taxon>
        <taxon>Rhododendron</taxon>
    </lineage>
</organism>
<sequence length="125" mass="14738">MESHDHLFLCCPFALLVWREVKTPRGYTKIFSSLSSELVWGGLHCRETSLKQSMYKWCLAATVYHIWRERNSRIFRNHGVDSTSVVNRIVDDVSARLCSWRRIPASVENHDLGLTWGIPRWMFRQ</sequence>
<gene>
    <name evidence="1" type="ORF">RHMOL_Rhmol11G0082600</name>
</gene>
<dbReference type="Proteomes" id="UP001062846">
    <property type="component" value="Chromosome 11"/>
</dbReference>
<proteinExistence type="predicted"/>
<dbReference type="EMBL" id="CM046398">
    <property type="protein sequence ID" value="KAI8530733.1"/>
    <property type="molecule type" value="Genomic_DNA"/>
</dbReference>
<evidence type="ECO:0000313" key="2">
    <source>
        <dbReference type="Proteomes" id="UP001062846"/>
    </source>
</evidence>
<keyword evidence="2" id="KW-1185">Reference proteome</keyword>
<name>A0ACC0LPL6_RHOML</name>
<protein>
    <submittedName>
        <fullName evidence="1">Uncharacterized protein</fullName>
    </submittedName>
</protein>